<sequence length="596" mass="66323">MRKIGHGQRASNMRSHMHPRIPLLLAFACCLTACPKGPPADGRQVLSEKQQLEADVSAMSSKAETLLEAQSRLVWDFWTEGRHVDVAATYAGQEALFTIENIRRIDRLRQLTDDAREVRALTALHSHFAGEYLSHALAEFNDAAANLEASLTFPVDGKDVRYRDLERLLANERTVARRRALYAAATPAIERLNQTLRRREERADELVRELGFASYEAFGSELRQSDLGRLSVLAEEILQATQAPYRVVMERLSQRELGMAFKDITRADIPRLFRSREVEDAFPKGESLLKAHGTLAGMGLDLGELPHVTIDARDVKGKSSRPLALAVRVPSDVRISFKPGTGVLHQARVLHEFGHALHAAFTTETRFELARLGNPTVGEAYSALFEDLAEDPVWLEEHAGVSGEQRAQYLAASSAHKLFLIRHAAGRLLYQLELHRRVEADPKALYREIMSRTDDIPMTDEDTERYLVDQEDFFQSADSFRAWFLAGQLQAQLKARFGPAWWRTSQAGEFLKTLWAKGNAMSAREVAQAIGEKGIEPDVLLLRLGTTLQVPMKLNLEGVEDAILPAAPGLEDFTQPPPAPGLEDFSAPPAPPAPAP</sequence>
<proteinExistence type="predicted"/>
<feature type="region of interest" description="Disordered" evidence="1">
    <location>
        <begin position="568"/>
        <end position="596"/>
    </location>
</feature>
<dbReference type="STRING" id="246197.MXAN_5580"/>
<evidence type="ECO:0008006" key="4">
    <source>
        <dbReference type="Google" id="ProtNLM"/>
    </source>
</evidence>
<keyword evidence="3" id="KW-1185">Reference proteome</keyword>
<dbReference type="Gene3D" id="1.10.1370.30">
    <property type="match status" value="1"/>
</dbReference>
<dbReference type="KEGG" id="mxa:MXAN_5580"/>
<dbReference type="HOGENOM" id="CLU_464515_0_0_7"/>
<evidence type="ECO:0000313" key="2">
    <source>
        <dbReference type="EMBL" id="ABF89528.1"/>
    </source>
</evidence>
<gene>
    <name evidence="2" type="ordered locus">MXAN_5580</name>
</gene>
<name>Q1D0V4_MYXXD</name>
<dbReference type="EnsemblBacteria" id="ABF89528">
    <property type="protein sequence ID" value="ABF89528"/>
    <property type="gene ID" value="MXAN_5580"/>
</dbReference>
<organism evidence="2 3">
    <name type="scientific">Myxococcus xanthus (strain DK1622)</name>
    <dbReference type="NCBI Taxonomy" id="246197"/>
    <lineage>
        <taxon>Bacteria</taxon>
        <taxon>Pseudomonadati</taxon>
        <taxon>Myxococcota</taxon>
        <taxon>Myxococcia</taxon>
        <taxon>Myxococcales</taxon>
        <taxon>Cystobacterineae</taxon>
        <taxon>Myxococcaceae</taxon>
        <taxon>Myxococcus</taxon>
    </lineage>
</organism>
<dbReference type="AlphaFoldDB" id="Q1D0V4"/>
<reference evidence="2 3" key="1">
    <citation type="journal article" date="2006" name="Proc. Natl. Acad. Sci. U.S.A.">
        <title>Evolution of sensory complexity recorded in a myxobacterial genome.</title>
        <authorList>
            <person name="Goldman B.S."/>
            <person name="Nierman W.C."/>
            <person name="Kaiser D."/>
            <person name="Slater S.C."/>
            <person name="Durkin A.S."/>
            <person name="Eisen J.A."/>
            <person name="Ronning C.M."/>
            <person name="Barbazuk W.B."/>
            <person name="Blanchard M."/>
            <person name="Field C."/>
            <person name="Halling C."/>
            <person name="Hinkle G."/>
            <person name="Iartchuk O."/>
            <person name="Kim H.S."/>
            <person name="Mackenzie C."/>
            <person name="Madupu R."/>
            <person name="Miller N."/>
            <person name="Shvartsbeyn A."/>
            <person name="Sullivan S.A."/>
            <person name="Vaudin M."/>
            <person name="Wiegand R."/>
            <person name="Kaplan H.B."/>
        </authorList>
    </citation>
    <scope>NUCLEOTIDE SEQUENCE [LARGE SCALE GENOMIC DNA]</scope>
    <source>
        <strain evidence="3">DK1622</strain>
    </source>
</reference>
<accession>Q1D0V4</accession>
<dbReference type="SUPFAM" id="SSF55486">
    <property type="entry name" value="Metalloproteases ('zincins'), catalytic domain"/>
    <property type="match status" value="1"/>
</dbReference>
<protein>
    <recommendedName>
        <fullName evidence="4">Chromosome segregation protein SMC</fullName>
    </recommendedName>
</protein>
<dbReference type="eggNOG" id="COG1164">
    <property type="taxonomic scope" value="Bacteria"/>
</dbReference>
<dbReference type="Proteomes" id="UP000002402">
    <property type="component" value="Chromosome"/>
</dbReference>
<dbReference type="OrthoDB" id="5484733at2"/>
<evidence type="ECO:0000256" key="1">
    <source>
        <dbReference type="SAM" id="MobiDB-lite"/>
    </source>
</evidence>
<dbReference type="EMBL" id="CP000113">
    <property type="protein sequence ID" value="ABF89528.1"/>
    <property type="molecule type" value="Genomic_DNA"/>
</dbReference>
<evidence type="ECO:0000313" key="3">
    <source>
        <dbReference type="Proteomes" id="UP000002402"/>
    </source>
</evidence>